<gene>
    <name evidence="1" type="ORF">ACH5RR_015323</name>
</gene>
<protein>
    <submittedName>
        <fullName evidence="1">Uncharacterized protein</fullName>
    </submittedName>
</protein>
<evidence type="ECO:0000313" key="1">
    <source>
        <dbReference type="EMBL" id="KAL3522489.1"/>
    </source>
</evidence>
<reference evidence="1 2" key="1">
    <citation type="submission" date="2024-11" db="EMBL/GenBank/DDBJ databases">
        <title>A near-complete genome assembly of Cinchona calisaya.</title>
        <authorList>
            <person name="Lian D.C."/>
            <person name="Zhao X.W."/>
            <person name="Wei L."/>
        </authorList>
    </citation>
    <scope>NUCLEOTIDE SEQUENCE [LARGE SCALE GENOMIC DNA]</scope>
    <source>
        <tissue evidence="1">Nenye</tissue>
    </source>
</reference>
<proteinExistence type="predicted"/>
<comment type="caution">
    <text evidence="1">The sequence shown here is derived from an EMBL/GenBank/DDBJ whole genome shotgun (WGS) entry which is preliminary data.</text>
</comment>
<evidence type="ECO:0000313" key="2">
    <source>
        <dbReference type="Proteomes" id="UP001630127"/>
    </source>
</evidence>
<accession>A0ABD2ZST7</accession>
<dbReference type="Proteomes" id="UP001630127">
    <property type="component" value="Unassembled WGS sequence"/>
</dbReference>
<keyword evidence="2" id="KW-1185">Reference proteome</keyword>
<dbReference type="AlphaFoldDB" id="A0ABD2ZST7"/>
<sequence length="132" mass="15165">MELLLLDNIIFTEQEEGDIEREKYESHAEGIFNPKFNKSSSDSRNFTGGISRFILEARRIAITSHKRSPHSFVIEATWKPLDGFCHPKFELEDELELEGGVMLLMLSGVSNMEECRIISVKEIKFKNGKRTT</sequence>
<organism evidence="1 2">
    <name type="scientific">Cinchona calisaya</name>
    <dbReference type="NCBI Taxonomy" id="153742"/>
    <lineage>
        <taxon>Eukaryota</taxon>
        <taxon>Viridiplantae</taxon>
        <taxon>Streptophyta</taxon>
        <taxon>Embryophyta</taxon>
        <taxon>Tracheophyta</taxon>
        <taxon>Spermatophyta</taxon>
        <taxon>Magnoliopsida</taxon>
        <taxon>eudicotyledons</taxon>
        <taxon>Gunneridae</taxon>
        <taxon>Pentapetalae</taxon>
        <taxon>asterids</taxon>
        <taxon>lamiids</taxon>
        <taxon>Gentianales</taxon>
        <taxon>Rubiaceae</taxon>
        <taxon>Cinchonoideae</taxon>
        <taxon>Cinchoneae</taxon>
        <taxon>Cinchona</taxon>
    </lineage>
</organism>
<name>A0ABD2ZST7_9GENT</name>
<dbReference type="EMBL" id="JBJUIK010000007">
    <property type="protein sequence ID" value="KAL3522489.1"/>
    <property type="molecule type" value="Genomic_DNA"/>
</dbReference>